<keyword evidence="4" id="KW-1185">Reference proteome</keyword>
<dbReference type="EMBL" id="FP929139">
    <property type="protein sequence ID" value="CBY01894.1"/>
    <property type="molecule type" value="Genomic_DNA"/>
</dbReference>
<feature type="compositionally biased region" description="Low complexity" evidence="1">
    <location>
        <begin position="100"/>
        <end position="113"/>
    </location>
</feature>
<dbReference type="OrthoDB" id="3691966at2759"/>
<sequence length="761" mass="83461">MVSESVPLPLQHVSVSAQGRETCGMRLGTLLNLTRAYLHSNPMRALPKYRSKELPESDLQSLTSPQSLSRVSPLKQNPVSPLFPPTTPDATQTIFLNHPSARISSSPASSPRIVDPPPARRGSVHPTMSKTMERGMNPGADFFDDGSSGSEWEDSEGDLTQSFPAVEGLVLGSLLHGLESSEDRVSRGRSRERDGMTALPSYHALPGQIDSGLGISSPVDTKGTRRARPMSLRRLGRDDVQVIHNRSSGGTPRSAGTPRDSLRSNDSDAGSPVAELRTPLQVTRPEQAAMRPRSNSYQGHHRRNTSESILADSIINAHVTTMRALEALNVSPARSAPDSRNLTFLRSTTSSDFPRFTSFTSSRHINLPPLSTVEGDRPAHLPGHFVKTPYPFTAKKEFPKPKQRPRQPELARLDSGYDDGVQQNYDANKGKHVLGLPTISGDIDLRSRLERNEDAQGVIRSRAGSGTESKESVVWLSLHGRSPIWTSGRYTRRKLVRIDVPSSLAVSSPDHIGKKGRPRGDVEFDDRIFAELLRAGHGRLAGRWLFRTFSARKLRYIQLGQKSVWSGTVTQDSEFGVSGLLAVGEGIDGTSDSHSPFTEDGLMKLYRSPKTGQARYTWVHWARRVAASNDATHISLTCESPASRRSRRRARSLDSPSRFREKSSFSPFSDDAALPSSSSDALTTIQFVHSLSIRRILAALTVMMVLSVLAALLWVFLGARGSGWRVDQRLQKSDRVGPAMAIAILTLLLEALVFGAWVCFS</sequence>
<feature type="region of interest" description="Disordered" evidence="1">
    <location>
        <begin position="51"/>
        <end position="138"/>
    </location>
</feature>
<dbReference type="InParanoid" id="E5AFA5"/>
<organism evidence="3 4">
    <name type="scientific">Leptosphaeria maculans (strain JN3 / isolate v23.1.3 / race Av1-4-5-6-7-8)</name>
    <name type="common">Blackleg fungus</name>
    <name type="synonym">Phoma lingam</name>
    <dbReference type="NCBI Taxonomy" id="985895"/>
    <lineage>
        <taxon>Eukaryota</taxon>
        <taxon>Fungi</taxon>
        <taxon>Dikarya</taxon>
        <taxon>Ascomycota</taxon>
        <taxon>Pezizomycotina</taxon>
        <taxon>Dothideomycetes</taxon>
        <taxon>Pleosporomycetidae</taxon>
        <taxon>Pleosporales</taxon>
        <taxon>Pleosporineae</taxon>
        <taxon>Leptosphaeriaceae</taxon>
        <taxon>Plenodomus</taxon>
        <taxon>Plenodomus lingam/Leptosphaeria maculans species complex</taxon>
    </lineage>
</organism>
<dbReference type="GeneID" id="13285851"/>
<evidence type="ECO:0000313" key="4">
    <source>
        <dbReference type="Proteomes" id="UP000002668"/>
    </source>
</evidence>
<gene>
    <name evidence="3" type="ORF">LEMA_P006810.1</name>
</gene>
<protein>
    <submittedName>
        <fullName evidence="3">Predicted protein</fullName>
    </submittedName>
</protein>
<feature type="compositionally biased region" description="Polar residues" evidence="1">
    <location>
        <begin position="58"/>
        <end position="79"/>
    </location>
</feature>
<feature type="region of interest" description="Disordered" evidence="1">
    <location>
        <begin position="384"/>
        <end position="408"/>
    </location>
</feature>
<dbReference type="STRING" id="985895.E5AFA5"/>
<evidence type="ECO:0000256" key="1">
    <source>
        <dbReference type="SAM" id="MobiDB-lite"/>
    </source>
</evidence>
<name>E5AFA5_LEPMJ</name>
<keyword evidence="2" id="KW-1133">Transmembrane helix</keyword>
<feature type="transmembrane region" description="Helical" evidence="2">
    <location>
        <begin position="738"/>
        <end position="758"/>
    </location>
</feature>
<reference evidence="4" key="1">
    <citation type="journal article" date="2011" name="Nat. Commun.">
        <title>Effector diversification within compartments of the Leptosphaeria maculans genome affected by Repeat-Induced Point mutations.</title>
        <authorList>
            <person name="Rouxel T."/>
            <person name="Grandaubert J."/>
            <person name="Hane J.K."/>
            <person name="Hoede C."/>
            <person name="van de Wouw A.P."/>
            <person name="Couloux A."/>
            <person name="Dominguez V."/>
            <person name="Anthouard V."/>
            <person name="Bally P."/>
            <person name="Bourras S."/>
            <person name="Cozijnsen A.J."/>
            <person name="Ciuffetti L.M."/>
            <person name="Degrave A."/>
            <person name="Dilmaghani A."/>
            <person name="Duret L."/>
            <person name="Fudal I."/>
            <person name="Goodwin S.B."/>
            <person name="Gout L."/>
            <person name="Glaser N."/>
            <person name="Linglin J."/>
            <person name="Kema G.H.J."/>
            <person name="Lapalu N."/>
            <person name="Lawrence C.B."/>
            <person name="May K."/>
            <person name="Meyer M."/>
            <person name="Ollivier B."/>
            <person name="Poulain J."/>
            <person name="Schoch C.L."/>
            <person name="Simon A."/>
            <person name="Spatafora J.W."/>
            <person name="Stachowiak A."/>
            <person name="Turgeon B.G."/>
            <person name="Tyler B.M."/>
            <person name="Vincent D."/>
            <person name="Weissenbach J."/>
            <person name="Amselem J."/>
            <person name="Quesneville H."/>
            <person name="Oliver R.P."/>
            <person name="Wincker P."/>
            <person name="Balesdent M.-H."/>
            <person name="Howlett B.J."/>
        </authorList>
    </citation>
    <scope>NUCLEOTIDE SEQUENCE [LARGE SCALE GENOMIC DNA]</scope>
    <source>
        <strain evidence="4">JN3 / isolate v23.1.3 / race Av1-4-5-6-7-8</strain>
    </source>
</reference>
<dbReference type="Proteomes" id="UP000002668">
    <property type="component" value="Genome"/>
</dbReference>
<keyword evidence="2" id="KW-0812">Transmembrane</keyword>
<dbReference type="eggNOG" id="ENOG502R2HF">
    <property type="taxonomic scope" value="Eukaryota"/>
</dbReference>
<dbReference type="AlphaFoldDB" id="E5AFA5"/>
<dbReference type="VEuPathDB" id="FungiDB:LEMA_P006810.1"/>
<accession>E5AFA5</accession>
<feature type="compositionally biased region" description="Basic and acidic residues" evidence="1">
    <location>
        <begin position="394"/>
        <end position="408"/>
    </location>
</feature>
<evidence type="ECO:0000313" key="3">
    <source>
        <dbReference type="EMBL" id="CBY01894.1"/>
    </source>
</evidence>
<keyword evidence="2" id="KW-0472">Membrane</keyword>
<feature type="transmembrane region" description="Helical" evidence="2">
    <location>
        <begin position="696"/>
        <end position="717"/>
    </location>
</feature>
<evidence type="ECO:0000256" key="2">
    <source>
        <dbReference type="SAM" id="Phobius"/>
    </source>
</evidence>
<dbReference type="HOGENOM" id="CLU_029956_0_0_1"/>
<feature type="region of interest" description="Disordered" evidence="1">
    <location>
        <begin position="200"/>
        <end position="305"/>
    </location>
</feature>
<dbReference type="OMA" id="TIFLNHP"/>
<proteinExistence type="predicted"/>